<gene>
    <name evidence="3" type="ORF">EAH81_01160</name>
</gene>
<reference evidence="3 4" key="1">
    <citation type="journal article" date="2019" name="Environ. Microbiol.">
        <title>Species interactions and distinct microbial communities in high Arctic permafrost affected cryosols are associated with the CH4 and CO2 gas fluxes.</title>
        <authorList>
            <person name="Altshuler I."/>
            <person name="Hamel J."/>
            <person name="Turney S."/>
            <person name="Magnuson E."/>
            <person name="Levesque R."/>
            <person name="Greer C."/>
            <person name="Whyte L.G."/>
        </authorList>
    </citation>
    <scope>NUCLEOTIDE SEQUENCE [LARGE SCALE GENOMIC DNA]</scope>
    <source>
        <strain evidence="3 4">42</strain>
    </source>
</reference>
<organism evidence="3 4">
    <name type="scientific">Flavobacterium pectinovorum</name>
    <dbReference type="NCBI Taxonomy" id="29533"/>
    <lineage>
        <taxon>Bacteria</taxon>
        <taxon>Pseudomonadati</taxon>
        <taxon>Bacteroidota</taxon>
        <taxon>Flavobacteriia</taxon>
        <taxon>Flavobacteriales</taxon>
        <taxon>Flavobacteriaceae</taxon>
        <taxon>Flavobacterium</taxon>
    </lineage>
</organism>
<dbReference type="InterPro" id="IPR012336">
    <property type="entry name" value="Thioredoxin-like_fold"/>
</dbReference>
<evidence type="ECO:0000259" key="2">
    <source>
        <dbReference type="PROSITE" id="PS51352"/>
    </source>
</evidence>
<keyword evidence="1" id="KW-0732">Signal</keyword>
<evidence type="ECO:0000256" key="1">
    <source>
        <dbReference type="SAM" id="SignalP"/>
    </source>
</evidence>
<sequence>MKHIFKIASAFLLLASPFFALNAQTQSTEESWELVKKQAVAEKKLIFVDLYFTGCMPCAQMDKEVFPDPKVAALLSADFVTFKSDILKEEIGKKLCMKYGVTGFPTFLFINSDGKIIDIAAGFQTVDQFTALLQNAKEAAKKGNFKKYSPEVQEKDYPEFYQQAYMAGKRNVSFEVVDAYLKSQSSLLSEVPFVIITGLRIGREYDDFFFKNIKTLYKDYGKSSVNCQLFHILQRKRKEFEKNDDLAGFKKVLDSSKEYYTSDEWTRYEGILLKDFGAAKTSDNPYTLQK</sequence>
<evidence type="ECO:0000313" key="4">
    <source>
        <dbReference type="Proteomes" id="UP000319700"/>
    </source>
</evidence>
<keyword evidence="4" id="KW-1185">Reference proteome</keyword>
<feature type="chain" id="PRO_5021252348" evidence="1">
    <location>
        <begin position="23"/>
        <end position="290"/>
    </location>
</feature>
<dbReference type="EMBL" id="RCZH01000001">
    <property type="protein sequence ID" value="TPG45242.1"/>
    <property type="molecule type" value="Genomic_DNA"/>
</dbReference>
<comment type="caution">
    <text evidence="3">The sequence shown here is derived from an EMBL/GenBank/DDBJ whole genome shotgun (WGS) entry which is preliminary data.</text>
</comment>
<dbReference type="Pfam" id="PF13098">
    <property type="entry name" value="Thioredoxin_2"/>
    <property type="match status" value="1"/>
</dbReference>
<dbReference type="Gene3D" id="3.40.30.10">
    <property type="entry name" value="Glutaredoxin"/>
    <property type="match status" value="1"/>
</dbReference>
<name>A0A502F7B0_9FLAO</name>
<dbReference type="GO" id="GO:0045454">
    <property type="term" value="P:cell redox homeostasis"/>
    <property type="evidence" value="ECO:0007669"/>
    <property type="project" value="TreeGrafter"/>
</dbReference>
<evidence type="ECO:0000313" key="3">
    <source>
        <dbReference type="EMBL" id="TPG45242.1"/>
    </source>
</evidence>
<dbReference type="Proteomes" id="UP000319700">
    <property type="component" value="Unassembled WGS sequence"/>
</dbReference>
<dbReference type="InterPro" id="IPR036249">
    <property type="entry name" value="Thioredoxin-like_sf"/>
</dbReference>
<dbReference type="GO" id="GO:0015035">
    <property type="term" value="F:protein-disulfide reductase activity"/>
    <property type="evidence" value="ECO:0007669"/>
    <property type="project" value="TreeGrafter"/>
</dbReference>
<feature type="signal peptide" evidence="1">
    <location>
        <begin position="1"/>
        <end position="22"/>
    </location>
</feature>
<dbReference type="InterPro" id="IPR013766">
    <property type="entry name" value="Thioredoxin_domain"/>
</dbReference>
<dbReference type="PROSITE" id="PS51352">
    <property type="entry name" value="THIOREDOXIN_2"/>
    <property type="match status" value="1"/>
</dbReference>
<dbReference type="OrthoDB" id="9811036at2"/>
<dbReference type="PANTHER" id="PTHR32234">
    <property type="entry name" value="THIOL:DISULFIDE INTERCHANGE PROTEIN DSBD"/>
    <property type="match status" value="1"/>
</dbReference>
<dbReference type="AlphaFoldDB" id="A0A502F7B0"/>
<protein>
    <submittedName>
        <fullName evidence="3">DUF255 domain-containing protein</fullName>
    </submittedName>
</protein>
<feature type="domain" description="Thioredoxin" evidence="2">
    <location>
        <begin position="12"/>
        <end position="138"/>
    </location>
</feature>
<dbReference type="RefSeq" id="WP_140502833.1">
    <property type="nucleotide sequence ID" value="NZ_RCZH01000001.1"/>
</dbReference>
<dbReference type="SUPFAM" id="SSF52833">
    <property type="entry name" value="Thioredoxin-like"/>
    <property type="match status" value="1"/>
</dbReference>
<dbReference type="PANTHER" id="PTHR32234:SF0">
    <property type="entry name" value="THIOL:DISULFIDE INTERCHANGE PROTEIN DSBD"/>
    <property type="match status" value="1"/>
</dbReference>
<accession>A0A502F7B0</accession>
<proteinExistence type="predicted"/>